<dbReference type="InterPro" id="IPR038438">
    <property type="entry name" value="PepN_Ig-like_sf"/>
</dbReference>
<dbReference type="GO" id="GO:0006508">
    <property type="term" value="P:proteolysis"/>
    <property type="evidence" value="ECO:0007669"/>
    <property type="project" value="UniProtKB-UniRule"/>
</dbReference>
<evidence type="ECO:0000256" key="12">
    <source>
        <dbReference type="ARBA" id="ARBA00059739"/>
    </source>
</evidence>
<dbReference type="PANTHER" id="PTHR46322">
    <property type="entry name" value="PUROMYCIN-SENSITIVE AMINOPEPTIDASE"/>
    <property type="match status" value="1"/>
</dbReference>
<dbReference type="GO" id="GO:0008237">
    <property type="term" value="F:metallopeptidase activity"/>
    <property type="evidence" value="ECO:0007669"/>
    <property type="project" value="UniProtKB-UniRule"/>
</dbReference>
<evidence type="ECO:0000256" key="11">
    <source>
        <dbReference type="ARBA" id="ARBA00023049"/>
    </source>
</evidence>
<dbReference type="Pfam" id="PF17900">
    <property type="entry name" value="Peptidase_M1_N"/>
    <property type="match status" value="1"/>
</dbReference>
<evidence type="ECO:0000256" key="8">
    <source>
        <dbReference type="ARBA" id="ARBA00022723"/>
    </source>
</evidence>
<dbReference type="InterPro" id="IPR045357">
    <property type="entry name" value="Aminopeptidase_N-like_N"/>
</dbReference>
<evidence type="ECO:0000313" key="18">
    <source>
        <dbReference type="EMBL" id="QCZ93483.1"/>
    </source>
</evidence>
<keyword evidence="11" id="KW-0482">Metalloprotease</keyword>
<comment type="similarity">
    <text evidence="3">Belongs to the peptidase M1 family.</text>
</comment>
<dbReference type="InterPro" id="IPR042097">
    <property type="entry name" value="Aminopeptidase_N-like_N_sf"/>
</dbReference>
<sequence>MSMQAKRRADYLPPAFTISDVKMDVRLHPTATRITSELQITRVSDHSQHLELDGDNLSLVSIKLDGEIFEDIEQREDTLIVRNVPDTFTLTIVNDIDPQNNKALEGLYLSQNTYCTQCEAEGFRRITYYLDRPDVLATFEVTLHGDKAQYPTLLANGNPVARGDNDDGTHWVTWQDPFPKPSYLFALVAGDFDLLEDSYTTTSGKSVKLELYVDKGKKSRGIFALESLKRAMKWDEDTFGLEYDLDIYMIVAVDFFNMGAMENKGLNIFNSKFVLADQRSATDEDFFNVESVIAHEYFHNWTGNRVTCRDWFQLSLKEGLTVFRDQQFSADMTSELSNRIKHVRVMREHQFAEDASAMSHPIRPEEVIEMNNFYTVTVYDKGAEVIRMFHTLLGEDGFRKGMDEYFRRHDGQAVTCDDFVAAMQTATDIDLSHFAQWYSQSGTPVISLTTMFDERKQVMDITVAQHTPPTADQSHKVPLFIPVAFDCIDENGKHYTDVDGKIKDGVLLLDAPSTTLHFTGVESPLIPVVLGNFSAPAKVNNNLSVEQMLLVFRYAKDAFNRWDAMQSVYNWCIAEFEKGQGEQIDDSVWNALSDVINNEADNHELLGECLVIPTFETLCQTRQRVDPNSLNSARSAFCDAFSIKLASVLKRVFDSISTDSYQYDQRSVNARRCKNVLLNHLARTEHGDSLVRQQYAAADNMTDTLGALKAAQGNLPDAFEALMQNFESEWNVDPLVLDKWFGLHATTERDDILSQLSLLKQHPQFTINNPNRVRAVMGSFAFFNTAGFHRADGAGYKYVTDYLLELDAVNPQVAARVVTPLTQWQNYAPAHQSLMKAQLNRLLGHKGLSRDMFEKVSKSLAFETSGEHA</sequence>
<evidence type="ECO:0000256" key="10">
    <source>
        <dbReference type="ARBA" id="ARBA00022833"/>
    </source>
</evidence>
<keyword evidence="8" id="KW-0479">Metal-binding</keyword>
<keyword evidence="19" id="KW-1185">Reference proteome</keyword>
<dbReference type="EMBL" id="CP039852">
    <property type="protein sequence ID" value="QCZ93483.1"/>
    <property type="molecule type" value="Genomic_DNA"/>
</dbReference>
<dbReference type="EC" id="3.4.11.2" evidence="4 13"/>
<dbReference type="InterPro" id="IPR001930">
    <property type="entry name" value="Peptidase_M1"/>
</dbReference>
<feature type="domain" description="Aminopeptidase N-like N-terminal" evidence="17">
    <location>
        <begin position="47"/>
        <end position="184"/>
    </location>
</feature>
<dbReference type="NCBIfam" id="TIGR02414">
    <property type="entry name" value="pepN_proteo"/>
    <property type="match status" value="1"/>
</dbReference>
<protein>
    <recommendedName>
        <fullName evidence="5 13">Aminopeptidase N</fullName>
        <ecNumber evidence="4 13">3.4.11.2</ecNumber>
    </recommendedName>
</protein>
<keyword evidence="9 18" id="KW-0378">Hydrolase</keyword>
<evidence type="ECO:0000256" key="5">
    <source>
        <dbReference type="ARBA" id="ARBA00015611"/>
    </source>
</evidence>
<dbReference type="FunFam" id="3.30.2010.30:FF:000002">
    <property type="entry name" value="Putative aminopeptidase N"/>
    <property type="match status" value="1"/>
</dbReference>
<evidence type="ECO:0000259" key="16">
    <source>
        <dbReference type="Pfam" id="PF17432"/>
    </source>
</evidence>
<evidence type="ECO:0000256" key="9">
    <source>
        <dbReference type="ARBA" id="ARBA00022801"/>
    </source>
</evidence>
<dbReference type="Gene3D" id="3.30.2010.30">
    <property type="match status" value="1"/>
</dbReference>
<organism evidence="18 19">
    <name type="scientific">Salinimonas iocasae</name>
    <dbReference type="NCBI Taxonomy" id="2572577"/>
    <lineage>
        <taxon>Bacteria</taxon>
        <taxon>Pseudomonadati</taxon>
        <taxon>Pseudomonadota</taxon>
        <taxon>Gammaproteobacteria</taxon>
        <taxon>Alteromonadales</taxon>
        <taxon>Alteromonadaceae</taxon>
        <taxon>Alteromonas/Salinimonas group</taxon>
        <taxon>Salinimonas</taxon>
    </lineage>
</organism>
<keyword evidence="10" id="KW-0862">Zinc</keyword>
<keyword evidence="6 18" id="KW-0031">Aminopeptidase</keyword>
<dbReference type="CDD" id="cd09600">
    <property type="entry name" value="M1_APN"/>
    <property type="match status" value="1"/>
</dbReference>
<evidence type="ECO:0000256" key="3">
    <source>
        <dbReference type="ARBA" id="ARBA00010136"/>
    </source>
</evidence>
<dbReference type="InterPro" id="IPR027268">
    <property type="entry name" value="Peptidase_M4/M1_CTD_sf"/>
</dbReference>
<dbReference type="RefSeq" id="WP_139756227.1">
    <property type="nucleotide sequence ID" value="NZ_CP039852.1"/>
</dbReference>
<evidence type="ECO:0000259" key="14">
    <source>
        <dbReference type="Pfam" id="PF01433"/>
    </source>
</evidence>
<dbReference type="InterPro" id="IPR037144">
    <property type="entry name" value="Peptidase_M1_pepN_C_sf"/>
</dbReference>
<proteinExistence type="inferred from homology"/>
<dbReference type="SUPFAM" id="SSF63737">
    <property type="entry name" value="Leukotriene A4 hydrolase N-terminal domain"/>
    <property type="match status" value="1"/>
</dbReference>
<feature type="domain" description="Peptidase M1 alanyl aminopeptidase Ig-like fold" evidence="15">
    <location>
        <begin position="442"/>
        <end position="541"/>
    </location>
</feature>
<evidence type="ECO:0000256" key="6">
    <source>
        <dbReference type="ARBA" id="ARBA00022438"/>
    </source>
</evidence>
<feature type="domain" description="Peptidase M1 membrane alanine aminopeptidase" evidence="14">
    <location>
        <begin position="223"/>
        <end position="436"/>
    </location>
</feature>
<dbReference type="InterPro" id="IPR024601">
    <property type="entry name" value="Peptidase_M1_pepN_C"/>
</dbReference>
<dbReference type="PRINTS" id="PR00756">
    <property type="entry name" value="ALADIPTASE"/>
</dbReference>
<feature type="domain" description="Peptidase M1 alanyl aminopeptidase C-terminal" evidence="16">
    <location>
        <begin position="546"/>
        <end position="861"/>
    </location>
</feature>
<dbReference type="FunFam" id="2.60.40.1730:FF:000005">
    <property type="entry name" value="Aminopeptidase N"/>
    <property type="match status" value="1"/>
</dbReference>
<dbReference type="AlphaFoldDB" id="A0A5B7YE36"/>
<comment type="function">
    <text evidence="12">Aminopeptidase N is involved in the degradation of intracellular peptides generated by protein breakdown during normal growth as well as in response to nutrient starvation.</text>
</comment>
<dbReference type="InterPro" id="IPR014782">
    <property type="entry name" value="Peptidase_M1_dom"/>
</dbReference>
<dbReference type="Gene3D" id="2.60.40.1730">
    <property type="entry name" value="tricorn interacting facor f3 domain"/>
    <property type="match status" value="1"/>
</dbReference>
<dbReference type="OrthoDB" id="100605at2"/>
<dbReference type="Pfam" id="PF11940">
    <property type="entry name" value="DUF3458"/>
    <property type="match status" value="1"/>
</dbReference>
<evidence type="ECO:0000256" key="13">
    <source>
        <dbReference type="NCBIfam" id="TIGR02414"/>
    </source>
</evidence>
<gene>
    <name evidence="18" type="primary">pepN</name>
    <name evidence="18" type="ORF">FBQ74_08280</name>
</gene>
<dbReference type="Gene3D" id="1.10.390.10">
    <property type="entry name" value="Neutral Protease Domain 2"/>
    <property type="match status" value="1"/>
</dbReference>
<dbReference type="Gene3D" id="2.60.40.1840">
    <property type="match status" value="1"/>
</dbReference>
<evidence type="ECO:0000256" key="4">
    <source>
        <dbReference type="ARBA" id="ARBA00012564"/>
    </source>
</evidence>
<dbReference type="Proteomes" id="UP000304912">
    <property type="component" value="Chromosome"/>
</dbReference>
<evidence type="ECO:0000259" key="15">
    <source>
        <dbReference type="Pfam" id="PF11940"/>
    </source>
</evidence>
<evidence type="ECO:0000313" key="19">
    <source>
        <dbReference type="Proteomes" id="UP000304912"/>
    </source>
</evidence>
<dbReference type="Pfam" id="PF17432">
    <property type="entry name" value="DUF3458_C"/>
    <property type="match status" value="1"/>
</dbReference>
<dbReference type="Pfam" id="PF01433">
    <property type="entry name" value="Peptidase_M1"/>
    <property type="match status" value="1"/>
</dbReference>
<dbReference type="PANTHER" id="PTHR46322:SF1">
    <property type="entry name" value="PUROMYCIN-SENSITIVE AMINOPEPTIDASE"/>
    <property type="match status" value="1"/>
</dbReference>
<comment type="cofactor">
    <cofactor evidence="2">
        <name>Zn(2+)</name>
        <dbReference type="ChEBI" id="CHEBI:29105"/>
    </cofactor>
</comment>
<reference evidence="18 19" key="1">
    <citation type="submission" date="2019-04" db="EMBL/GenBank/DDBJ databases">
        <title>Salinimonas iocasae sp. nov., a halophilic bacterium isolated from the outer tube casing of tubeworms in Okinawa Trough.</title>
        <authorList>
            <person name="Zhang H."/>
            <person name="Wang H."/>
            <person name="Li C."/>
        </authorList>
    </citation>
    <scope>NUCLEOTIDE SEQUENCE [LARGE SCALE GENOMIC DNA]</scope>
    <source>
        <strain evidence="18 19">KX18D6</strain>
    </source>
</reference>
<evidence type="ECO:0000256" key="1">
    <source>
        <dbReference type="ARBA" id="ARBA00000098"/>
    </source>
</evidence>
<dbReference type="GO" id="GO:0008270">
    <property type="term" value="F:zinc ion binding"/>
    <property type="evidence" value="ECO:0007669"/>
    <property type="project" value="InterPro"/>
</dbReference>
<evidence type="ECO:0000256" key="2">
    <source>
        <dbReference type="ARBA" id="ARBA00001947"/>
    </source>
</evidence>
<dbReference type="GO" id="GO:0016285">
    <property type="term" value="F:alanyl aminopeptidase activity"/>
    <property type="evidence" value="ECO:0007669"/>
    <property type="project" value="UniProtKB-EC"/>
</dbReference>
<dbReference type="KEGG" id="salk:FBQ74_08280"/>
<dbReference type="InterPro" id="IPR035414">
    <property type="entry name" value="Peptidase_M1_pepN_Ig-like"/>
</dbReference>
<keyword evidence="7" id="KW-0645">Protease</keyword>
<dbReference type="InterPro" id="IPR012779">
    <property type="entry name" value="Peptidase_M1_pepN"/>
</dbReference>
<name>A0A5B7YE36_9ALTE</name>
<accession>A0A5B7YE36</accession>
<comment type="catalytic activity">
    <reaction evidence="1">
        <text>Release of an N-terminal amino acid, Xaa-|-Yaa- from a peptide, amide or arylamide. Xaa is preferably Ala, but may be most amino acids including Pro (slow action). When a terminal hydrophobic residue is followed by a prolyl residue, the two may be released as an intact Xaa-Pro dipeptide.</text>
        <dbReference type="EC" id="3.4.11.2"/>
    </reaction>
</comment>
<dbReference type="Gene3D" id="1.25.50.10">
    <property type="entry name" value="Peptidase M1, alanyl aminopeptidase, C-terminal domain"/>
    <property type="match status" value="1"/>
</dbReference>
<dbReference type="FunFam" id="1.10.390.10:FF:000002">
    <property type="entry name" value="Aminopeptidase N"/>
    <property type="match status" value="1"/>
</dbReference>
<evidence type="ECO:0000259" key="17">
    <source>
        <dbReference type="Pfam" id="PF17900"/>
    </source>
</evidence>
<evidence type="ECO:0000256" key="7">
    <source>
        <dbReference type="ARBA" id="ARBA00022670"/>
    </source>
</evidence>
<dbReference type="SUPFAM" id="SSF55486">
    <property type="entry name" value="Metalloproteases ('zincins'), catalytic domain"/>
    <property type="match status" value="1"/>
</dbReference>